<dbReference type="GO" id="GO:0009380">
    <property type="term" value="C:excinuclease repair complex"/>
    <property type="evidence" value="ECO:0007669"/>
    <property type="project" value="InterPro"/>
</dbReference>
<organism evidence="11 12">
    <name type="scientific">Listeria booriae</name>
    <dbReference type="NCBI Taxonomy" id="1552123"/>
    <lineage>
        <taxon>Bacteria</taxon>
        <taxon>Bacillati</taxon>
        <taxon>Bacillota</taxon>
        <taxon>Bacilli</taxon>
        <taxon>Bacillales</taxon>
        <taxon>Listeriaceae</taxon>
        <taxon>Listeria</taxon>
    </lineage>
</organism>
<dbReference type="GO" id="GO:0009432">
    <property type="term" value="P:SOS response"/>
    <property type="evidence" value="ECO:0007669"/>
    <property type="project" value="UniProtKB-UniRule"/>
</dbReference>
<dbReference type="SUPFAM" id="SSF47781">
    <property type="entry name" value="RuvA domain 2-like"/>
    <property type="match status" value="1"/>
</dbReference>
<dbReference type="FunFam" id="3.40.1440.10:FF:000001">
    <property type="entry name" value="UvrABC system protein C"/>
    <property type="match status" value="1"/>
</dbReference>
<dbReference type="InterPro" id="IPR035901">
    <property type="entry name" value="GIY-YIG_endonuc_sf"/>
</dbReference>
<dbReference type="GO" id="GO:0006289">
    <property type="term" value="P:nucleotide-excision repair"/>
    <property type="evidence" value="ECO:0007669"/>
    <property type="project" value="UniProtKB-UniRule"/>
</dbReference>
<comment type="subunit">
    <text evidence="7">Interacts with UvrB in an incision complex.</text>
</comment>
<comment type="similarity">
    <text evidence="7">Belongs to the UvrC family.</text>
</comment>
<evidence type="ECO:0000256" key="1">
    <source>
        <dbReference type="ARBA" id="ARBA00022490"/>
    </source>
</evidence>
<evidence type="ECO:0000256" key="6">
    <source>
        <dbReference type="ARBA" id="ARBA00023236"/>
    </source>
</evidence>
<keyword evidence="6 7" id="KW-0742">SOS response</keyword>
<dbReference type="SUPFAM" id="SSF46600">
    <property type="entry name" value="C-terminal UvrC-binding domain of UvrB"/>
    <property type="match status" value="1"/>
</dbReference>
<feature type="domain" description="UvrC family homology region profile" evidence="10">
    <location>
        <begin position="248"/>
        <end position="468"/>
    </location>
</feature>
<keyword evidence="1 7" id="KW-0963">Cytoplasm</keyword>
<keyword evidence="5 7" id="KW-0234">DNA repair</keyword>
<dbReference type="SUPFAM" id="SSF82771">
    <property type="entry name" value="GIY-YIG endonuclease"/>
    <property type="match status" value="1"/>
</dbReference>
<dbReference type="PANTHER" id="PTHR30562">
    <property type="entry name" value="UVRC/OXIDOREDUCTASE"/>
    <property type="match status" value="1"/>
</dbReference>
<dbReference type="PANTHER" id="PTHR30562:SF1">
    <property type="entry name" value="UVRABC SYSTEM PROTEIN C"/>
    <property type="match status" value="1"/>
</dbReference>
<dbReference type="Gene3D" id="3.30.420.340">
    <property type="entry name" value="UvrC, RNAse H endonuclease domain"/>
    <property type="match status" value="1"/>
</dbReference>
<evidence type="ECO:0000259" key="9">
    <source>
        <dbReference type="PROSITE" id="PS50164"/>
    </source>
</evidence>
<dbReference type="EMBL" id="JAARUV010000001">
    <property type="protein sequence ID" value="MBC1777634.1"/>
    <property type="molecule type" value="Genomic_DNA"/>
</dbReference>
<evidence type="ECO:0000313" key="12">
    <source>
        <dbReference type="Proteomes" id="UP000547643"/>
    </source>
</evidence>
<evidence type="ECO:0000313" key="11">
    <source>
        <dbReference type="EMBL" id="MBC1777634.1"/>
    </source>
</evidence>
<dbReference type="InterPro" id="IPR036876">
    <property type="entry name" value="UVR_dom_sf"/>
</dbReference>
<dbReference type="PROSITE" id="PS50151">
    <property type="entry name" value="UVR"/>
    <property type="match status" value="1"/>
</dbReference>
<gene>
    <name evidence="7 11" type="primary">uvrC</name>
    <name evidence="11" type="ORF">HCA46_02200</name>
</gene>
<evidence type="ECO:0000259" key="10">
    <source>
        <dbReference type="PROSITE" id="PS50165"/>
    </source>
</evidence>
<name>A0A7X0XNB4_9LIST</name>
<comment type="subcellular location">
    <subcellularLocation>
        <location evidence="7">Cytoplasm</location>
    </subcellularLocation>
</comment>
<dbReference type="Gene3D" id="3.40.1440.10">
    <property type="entry name" value="GIY-YIG endonuclease"/>
    <property type="match status" value="1"/>
</dbReference>
<dbReference type="NCBIfam" id="TIGR00194">
    <property type="entry name" value="uvrC"/>
    <property type="match status" value="1"/>
</dbReference>
<reference evidence="11 12" key="1">
    <citation type="submission" date="2020-03" db="EMBL/GenBank/DDBJ databases">
        <title>Soil Listeria distribution.</title>
        <authorList>
            <person name="Liao J."/>
            <person name="Wiedmann M."/>
        </authorList>
    </citation>
    <scope>NUCLEOTIDE SEQUENCE [LARGE SCALE GENOMIC DNA]</scope>
    <source>
        <strain evidence="11 12">FSL L7-1017</strain>
    </source>
</reference>
<dbReference type="GO" id="GO:0005737">
    <property type="term" value="C:cytoplasm"/>
    <property type="evidence" value="ECO:0007669"/>
    <property type="project" value="UniProtKB-SubCell"/>
</dbReference>
<keyword evidence="3 7" id="KW-0228">DNA excision</keyword>
<dbReference type="InterPro" id="IPR050066">
    <property type="entry name" value="UvrABC_protein_C"/>
</dbReference>
<dbReference type="CDD" id="cd10434">
    <property type="entry name" value="GIY-YIG_UvrC_Cho"/>
    <property type="match status" value="1"/>
</dbReference>
<dbReference type="Gene3D" id="1.10.150.20">
    <property type="entry name" value="5' to 3' exonuclease, C-terminal subdomain"/>
    <property type="match status" value="1"/>
</dbReference>
<dbReference type="InterPro" id="IPR000305">
    <property type="entry name" value="GIY-YIG_endonuc"/>
</dbReference>
<evidence type="ECO:0000259" key="8">
    <source>
        <dbReference type="PROSITE" id="PS50151"/>
    </source>
</evidence>
<dbReference type="Pfam" id="PF08459">
    <property type="entry name" value="UvrC_RNaseH_dom"/>
    <property type="match status" value="1"/>
</dbReference>
<dbReference type="GO" id="GO:0003677">
    <property type="term" value="F:DNA binding"/>
    <property type="evidence" value="ECO:0007669"/>
    <property type="project" value="UniProtKB-UniRule"/>
</dbReference>
<dbReference type="RefSeq" id="WP_185494339.1">
    <property type="nucleotide sequence ID" value="NZ_JAARUV010000001.1"/>
</dbReference>
<dbReference type="InterPro" id="IPR001162">
    <property type="entry name" value="UvrC_RNase_H_dom"/>
</dbReference>
<proteinExistence type="inferred from homology"/>
<evidence type="ECO:0000256" key="5">
    <source>
        <dbReference type="ARBA" id="ARBA00023204"/>
    </source>
</evidence>
<sequence length="599" mass="68641">MTTEHIRNKLALLPDQPGCYLMKDQQGTIIYVGKAKILKNRVRSYFTGSHDGKTQRLVQEIRDFEYIVTSSNVEALLLEINLIKKHDPRYNIMLKDDKTYPFIKITNERHPRLIITRQVKRDKGKYFGPYPNVYAANETKKILDRLYPLRKCTTLPNKVCLYYHLGQCLAPCVFKVEADTYKKMTDEIVQFLNGGYKEVKQDLQAKMQVAAEDMQFEKAAEFRDQITAIETTMEKQKMTMTDFVDRDVFGYAIDKGWMCVQVFFIRQGKLIERDVSQFPFYSDADEDFLTFIGQFYQKTNHIPPKEIFLPDDVDEEAIQALLPDTKIIVPKRGNKKDLVKLAYKNAKIALNEKFLLLERNEERTVGATEKLGEAMGIPTPNRIEAFDNSNIHGTDPVSAMITFLDGRPSKNDYRKYKIKTVVGPDDYATMREVVRRRYWRVLKEGLPLPDLILIDGGKGQIDSAKDVLVNELGLDIPVAGLAKDNKHKTSQLLFGDPLAVVPLHRNSQEFYLLQRIQDEVHRFAITFHRQLRSKTGFQSLLDGIPGVGPGRKKAILKHFGSMKKIKTATVAEIQEAGVPIAVAEAVHEKFAKLNEEKLK</sequence>
<protein>
    <recommendedName>
        <fullName evidence="7">UvrABC system protein C</fullName>
        <shortName evidence="7">Protein UvrC</shortName>
    </recommendedName>
    <alternativeName>
        <fullName evidence="7">Excinuclease ABC subunit C</fullName>
    </alternativeName>
</protein>
<dbReference type="InterPro" id="IPR001943">
    <property type="entry name" value="UVR_dom"/>
</dbReference>
<dbReference type="GO" id="GO:0009381">
    <property type="term" value="F:excinuclease ABC activity"/>
    <property type="evidence" value="ECO:0007669"/>
    <property type="project" value="UniProtKB-UniRule"/>
</dbReference>
<dbReference type="InterPro" id="IPR010994">
    <property type="entry name" value="RuvA_2-like"/>
</dbReference>
<dbReference type="Pfam" id="PF01541">
    <property type="entry name" value="GIY-YIG"/>
    <property type="match status" value="1"/>
</dbReference>
<keyword evidence="2 7" id="KW-0227">DNA damage</keyword>
<dbReference type="HAMAP" id="MF_00203">
    <property type="entry name" value="UvrC"/>
    <property type="match status" value="1"/>
</dbReference>
<dbReference type="FunFam" id="3.30.420.340:FF:000002">
    <property type="entry name" value="UvrABC system protein C"/>
    <property type="match status" value="1"/>
</dbReference>
<feature type="domain" description="UVR" evidence="8">
    <location>
        <begin position="197"/>
        <end position="232"/>
    </location>
</feature>
<dbReference type="AlphaFoldDB" id="A0A7X0XNB4"/>
<dbReference type="PROSITE" id="PS50164">
    <property type="entry name" value="GIY_YIG"/>
    <property type="match status" value="1"/>
</dbReference>
<dbReference type="PROSITE" id="PS50165">
    <property type="entry name" value="UVRC"/>
    <property type="match status" value="1"/>
</dbReference>
<dbReference type="Proteomes" id="UP000547643">
    <property type="component" value="Unassembled WGS sequence"/>
</dbReference>
<keyword evidence="4 7" id="KW-0267">Excision nuclease</keyword>
<evidence type="ECO:0000256" key="3">
    <source>
        <dbReference type="ARBA" id="ARBA00022769"/>
    </source>
</evidence>
<comment type="function">
    <text evidence="7">The UvrABC repair system catalyzes the recognition and processing of DNA lesions. UvrC both incises the 5' and 3' sides of the lesion. The N-terminal half is responsible for the 3' incision and the C-terminal half is responsible for the 5' incision.</text>
</comment>
<evidence type="ECO:0000256" key="7">
    <source>
        <dbReference type="HAMAP-Rule" id="MF_00203"/>
    </source>
</evidence>
<evidence type="ECO:0000256" key="4">
    <source>
        <dbReference type="ARBA" id="ARBA00022881"/>
    </source>
</evidence>
<comment type="caution">
    <text evidence="11">The sequence shown here is derived from an EMBL/GenBank/DDBJ whole genome shotgun (WGS) entry which is preliminary data.</text>
</comment>
<dbReference type="InterPro" id="IPR047296">
    <property type="entry name" value="GIY-YIG_UvrC_Cho"/>
</dbReference>
<evidence type="ECO:0000256" key="2">
    <source>
        <dbReference type="ARBA" id="ARBA00022763"/>
    </source>
</evidence>
<accession>A0A7X0XNB4</accession>
<dbReference type="InterPro" id="IPR004791">
    <property type="entry name" value="UvrC"/>
</dbReference>
<dbReference type="Gene3D" id="4.10.860.10">
    <property type="entry name" value="UVR domain"/>
    <property type="match status" value="1"/>
</dbReference>
<feature type="domain" description="GIY-YIG" evidence="9">
    <location>
        <begin position="15"/>
        <end position="92"/>
    </location>
</feature>
<dbReference type="Pfam" id="PF22920">
    <property type="entry name" value="UvrC_RNaseH"/>
    <property type="match status" value="1"/>
</dbReference>
<dbReference type="Pfam" id="PF02151">
    <property type="entry name" value="UVR"/>
    <property type="match status" value="1"/>
</dbReference>
<dbReference type="InterPro" id="IPR038476">
    <property type="entry name" value="UvrC_RNase_H_dom_sf"/>
</dbReference>
<dbReference type="SMART" id="SM00465">
    <property type="entry name" value="GIYc"/>
    <property type="match status" value="1"/>
</dbReference>